<evidence type="ECO:0000313" key="2">
    <source>
        <dbReference type="EMBL" id="NJC73652.1"/>
    </source>
</evidence>
<dbReference type="InterPro" id="IPR014719">
    <property type="entry name" value="Ribosomal_bL12_C/ClpS-like"/>
</dbReference>
<accession>A0ABX0Y5F9</accession>
<dbReference type="Pfam" id="PF00542">
    <property type="entry name" value="Ribosomal_L12"/>
    <property type="match status" value="1"/>
</dbReference>
<comment type="caution">
    <text evidence="2">The sequence shown here is derived from an EMBL/GenBank/DDBJ whole genome shotgun (WGS) entry which is preliminary data.</text>
</comment>
<name>A0ABX0Y5F9_9ACTN</name>
<sequence length="105" mass="11527">MRFNVGMGYVLTIVLFAALVMLGVSTSRSTKQADMSARLAKIERKLQAVMDHLGVVEAEANMPEVESRLDRGEKIQAIKAYRDLTGASLKEAKDAVEEMAKTRGL</sequence>
<proteinExistence type="predicted"/>
<gene>
    <name evidence="2" type="ORF">HC031_28590</name>
</gene>
<keyword evidence="3" id="KW-1185">Reference proteome</keyword>
<reference evidence="2 3" key="1">
    <citation type="submission" date="2020-03" db="EMBL/GenBank/DDBJ databases">
        <title>WGS of the type strain of Planosporangium spp.</title>
        <authorList>
            <person name="Thawai C."/>
        </authorList>
    </citation>
    <scope>NUCLEOTIDE SEQUENCE [LARGE SCALE GENOMIC DNA]</scope>
    <source>
        <strain evidence="2 3">TBRC 5610</strain>
    </source>
</reference>
<dbReference type="Gene3D" id="3.30.1390.10">
    <property type="match status" value="1"/>
</dbReference>
<organism evidence="2 3">
    <name type="scientific">Planosporangium thailandense</name>
    <dbReference type="NCBI Taxonomy" id="765197"/>
    <lineage>
        <taxon>Bacteria</taxon>
        <taxon>Bacillati</taxon>
        <taxon>Actinomycetota</taxon>
        <taxon>Actinomycetes</taxon>
        <taxon>Micromonosporales</taxon>
        <taxon>Micromonosporaceae</taxon>
        <taxon>Planosporangium</taxon>
    </lineage>
</organism>
<dbReference type="SUPFAM" id="SSF54736">
    <property type="entry name" value="ClpS-like"/>
    <property type="match status" value="1"/>
</dbReference>
<feature type="domain" description="Large ribosomal subunit protein bL12 C-terminal" evidence="1">
    <location>
        <begin position="73"/>
        <end position="101"/>
    </location>
</feature>
<evidence type="ECO:0000259" key="1">
    <source>
        <dbReference type="Pfam" id="PF00542"/>
    </source>
</evidence>
<dbReference type="InterPro" id="IPR013823">
    <property type="entry name" value="Ribosomal_bL12_C"/>
</dbReference>
<protein>
    <recommendedName>
        <fullName evidence="1">Large ribosomal subunit protein bL12 C-terminal domain-containing protein</fullName>
    </recommendedName>
</protein>
<evidence type="ECO:0000313" key="3">
    <source>
        <dbReference type="Proteomes" id="UP000722989"/>
    </source>
</evidence>
<dbReference type="Proteomes" id="UP000722989">
    <property type="component" value="Unassembled WGS sequence"/>
</dbReference>
<dbReference type="EMBL" id="JAATVY010000034">
    <property type="protein sequence ID" value="NJC73652.1"/>
    <property type="molecule type" value="Genomic_DNA"/>
</dbReference>